<dbReference type="EMBL" id="JBHEZZ010000015">
    <property type="protein sequence ID" value="MFC1404465.1"/>
    <property type="molecule type" value="Genomic_DNA"/>
</dbReference>
<comment type="caution">
    <text evidence="3">The sequence shown here is derived from an EMBL/GenBank/DDBJ whole genome shotgun (WGS) entry which is preliminary data.</text>
</comment>
<reference evidence="3 4" key="1">
    <citation type="submission" date="2024-09" db="EMBL/GenBank/DDBJ databases">
        <authorList>
            <person name="Lee S.D."/>
        </authorList>
    </citation>
    <scope>NUCLEOTIDE SEQUENCE [LARGE SCALE GENOMIC DNA]</scope>
    <source>
        <strain evidence="3 4">N1-5</strain>
    </source>
</reference>
<proteinExistence type="predicted"/>
<dbReference type="SUPFAM" id="SSF51261">
    <property type="entry name" value="Duplicated hybrid motif"/>
    <property type="match status" value="1"/>
</dbReference>
<dbReference type="Proteomes" id="UP001592528">
    <property type="component" value="Unassembled WGS sequence"/>
</dbReference>
<dbReference type="RefSeq" id="WP_051725299.1">
    <property type="nucleotide sequence ID" value="NZ_JBHEZZ010000015.1"/>
</dbReference>
<keyword evidence="4" id="KW-1185">Reference proteome</keyword>
<dbReference type="CDD" id="cd12797">
    <property type="entry name" value="M23_peptidase"/>
    <property type="match status" value="1"/>
</dbReference>
<protein>
    <submittedName>
        <fullName evidence="3">M23 family metallopeptidase</fullName>
        <ecNumber evidence="3">3.4.24.-</ecNumber>
    </submittedName>
</protein>
<feature type="domain" description="M23ase beta-sheet core" evidence="2">
    <location>
        <begin position="118"/>
        <end position="207"/>
    </location>
</feature>
<dbReference type="Pfam" id="PF01551">
    <property type="entry name" value="Peptidase_M23"/>
    <property type="match status" value="1"/>
</dbReference>
<sequence length="227" mass="22480">MALAATGALAFATIGVPAMASATNSPAVVVGPVVSGSSADAAQEAAAPAIRAAQARQQAAARQAAVKQAAAQQAAARAATVKQAAAAAPARAQWSAPIPGAALSEAYGVVDSEYAAGYHTGTDFAVDTGTAVLAVGDGTVVSAGWQSSYGNTVVIELADGHYALYAHLSGFAVTVGQQVQAGDLVARSGDTGNSTGPHLHFEIRISDDYGAVVDPLAFLRGKGVSDF</sequence>
<dbReference type="GO" id="GO:0016787">
    <property type="term" value="F:hydrolase activity"/>
    <property type="evidence" value="ECO:0007669"/>
    <property type="project" value="UniProtKB-KW"/>
</dbReference>
<gene>
    <name evidence="3" type="ORF">ACEZDJ_24515</name>
</gene>
<accession>A0ABV6USM4</accession>
<organism evidence="3 4">
    <name type="scientific">Streptacidiphilus cavernicola</name>
    <dbReference type="NCBI Taxonomy" id="3342716"/>
    <lineage>
        <taxon>Bacteria</taxon>
        <taxon>Bacillati</taxon>
        <taxon>Actinomycetota</taxon>
        <taxon>Actinomycetes</taxon>
        <taxon>Kitasatosporales</taxon>
        <taxon>Streptomycetaceae</taxon>
        <taxon>Streptacidiphilus</taxon>
    </lineage>
</organism>
<dbReference type="Gene3D" id="2.70.70.10">
    <property type="entry name" value="Glucose Permease (Domain IIA)"/>
    <property type="match status" value="1"/>
</dbReference>
<evidence type="ECO:0000259" key="2">
    <source>
        <dbReference type="Pfam" id="PF01551"/>
    </source>
</evidence>
<evidence type="ECO:0000313" key="3">
    <source>
        <dbReference type="EMBL" id="MFC1404465.1"/>
    </source>
</evidence>
<keyword evidence="1" id="KW-0732">Signal</keyword>
<feature type="signal peptide" evidence="1">
    <location>
        <begin position="1"/>
        <end position="20"/>
    </location>
</feature>
<dbReference type="InterPro" id="IPR011055">
    <property type="entry name" value="Dup_hybrid_motif"/>
</dbReference>
<dbReference type="EC" id="3.4.24.-" evidence="3"/>
<feature type="chain" id="PRO_5047184494" evidence="1">
    <location>
        <begin position="21"/>
        <end position="227"/>
    </location>
</feature>
<dbReference type="PANTHER" id="PTHR21666:SF270">
    <property type="entry name" value="MUREIN HYDROLASE ACTIVATOR ENVC"/>
    <property type="match status" value="1"/>
</dbReference>
<evidence type="ECO:0000256" key="1">
    <source>
        <dbReference type="SAM" id="SignalP"/>
    </source>
</evidence>
<dbReference type="PANTHER" id="PTHR21666">
    <property type="entry name" value="PEPTIDASE-RELATED"/>
    <property type="match status" value="1"/>
</dbReference>
<name>A0ABV6USM4_9ACTN</name>
<evidence type="ECO:0000313" key="4">
    <source>
        <dbReference type="Proteomes" id="UP001592528"/>
    </source>
</evidence>
<dbReference type="InterPro" id="IPR050570">
    <property type="entry name" value="Cell_wall_metabolism_enzyme"/>
</dbReference>
<keyword evidence="3" id="KW-0378">Hydrolase</keyword>
<dbReference type="InterPro" id="IPR016047">
    <property type="entry name" value="M23ase_b-sheet_dom"/>
</dbReference>